<proteinExistence type="inferred from homology"/>
<keyword evidence="2" id="KW-0813">Transport</keyword>
<dbReference type="InterPro" id="IPR020846">
    <property type="entry name" value="MFS_dom"/>
</dbReference>
<name>A0AAW1R7Q1_9CHLO</name>
<dbReference type="Gene3D" id="1.20.1250.20">
    <property type="entry name" value="MFS general substrate transporter like domains"/>
    <property type="match status" value="2"/>
</dbReference>
<feature type="transmembrane region" description="Helical" evidence="9">
    <location>
        <begin position="228"/>
        <end position="249"/>
    </location>
</feature>
<dbReference type="PROSITE" id="PS50850">
    <property type="entry name" value="MFS"/>
    <property type="match status" value="1"/>
</dbReference>
<feature type="transmembrane region" description="Helical" evidence="9">
    <location>
        <begin position="320"/>
        <end position="343"/>
    </location>
</feature>
<keyword evidence="4" id="KW-0769">Symport</keyword>
<keyword evidence="6 9" id="KW-0472">Membrane</keyword>
<evidence type="ECO:0000256" key="6">
    <source>
        <dbReference type="ARBA" id="ARBA00023136"/>
    </source>
</evidence>
<protein>
    <recommendedName>
        <fullName evidence="10">Major facilitator superfamily (MFS) profile domain-containing protein</fullName>
    </recommendedName>
</protein>
<evidence type="ECO:0000256" key="4">
    <source>
        <dbReference type="ARBA" id="ARBA00022847"/>
    </source>
</evidence>
<feature type="transmembrane region" description="Helical" evidence="9">
    <location>
        <begin position="435"/>
        <end position="456"/>
    </location>
</feature>
<dbReference type="FunFam" id="1.20.1250.20:FF:000003">
    <property type="entry name" value="Solute carrier family 17 member 3"/>
    <property type="match status" value="1"/>
</dbReference>
<dbReference type="PANTHER" id="PTHR11662:SF446">
    <property type="entry name" value="SODIUM-DEPENDENT PHOSPHATE TRANSPORT PROTEIN 1, CHLOROPLASTIC"/>
    <property type="match status" value="1"/>
</dbReference>
<dbReference type="EMBL" id="JALJOR010000001">
    <property type="protein sequence ID" value="KAK9829674.1"/>
    <property type="molecule type" value="Genomic_DNA"/>
</dbReference>
<comment type="similarity">
    <text evidence="7">Belongs to the major facilitator superfamily. Sodium/anion cotransporter (TC 2.A.1.14) family.</text>
</comment>
<keyword evidence="12" id="KW-1185">Reference proteome</keyword>
<feature type="region of interest" description="Disordered" evidence="8">
    <location>
        <begin position="152"/>
        <end position="175"/>
    </location>
</feature>
<dbReference type="Proteomes" id="UP001489004">
    <property type="component" value="Unassembled WGS sequence"/>
</dbReference>
<feature type="transmembrane region" description="Helical" evidence="9">
    <location>
        <begin position="256"/>
        <end position="275"/>
    </location>
</feature>
<feature type="transmembrane region" description="Helical" evidence="9">
    <location>
        <begin position="281"/>
        <end position="308"/>
    </location>
</feature>
<dbReference type="InterPro" id="IPR050382">
    <property type="entry name" value="MFS_Na/Anion_cotransporter"/>
</dbReference>
<feature type="transmembrane region" description="Helical" evidence="9">
    <location>
        <begin position="566"/>
        <end position="588"/>
    </location>
</feature>
<accession>A0AAW1R7Q1</accession>
<keyword evidence="3 9" id="KW-0812">Transmembrane</keyword>
<evidence type="ECO:0000256" key="2">
    <source>
        <dbReference type="ARBA" id="ARBA00022448"/>
    </source>
</evidence>
<feature type="region of interest" description="Disordered" evidence="8">
    <location>
        <begin position="36"/>
        <end position="69"/>
    </location>
</feature>
<evidence type="ECO:0000313" key="12">
    <source>
        <dbReference type="Proteomes" id="UP001489004"/>
    </source>
</evidence>
<dbReference type="Pfam" id="PF07690">
    <property type="entry name" value="MFS_1"/>
    <property type="match status" value="1"/>
</dbReference>
<feature type="transmembrane region" description="Helical" evidence="9">
    <location>
        <begin position="185"/>
        <end position="208"/>
    </location>
</feature>
<sequence>MLAVSRHDEPSSDQWIVQHPTCGGFLPTLTHITRQTSQDVEGHASTSGRDGREAGSQLEAQPEEQSFSIPAERPHELFYLWESNQGQAQLGRSGSLVGSRLNRSYTEDLGSQAAPPPPATVVTPVPLQTQPADQEDYASRMHRKLAAYGEPGKVSLVPDNKDPQKPTSIPSAGGVAAHAEKGHGWGWVVVAVLCAVATMLCFNDRAAMGIAILPMSKELGWDDSTKGAINSIFFIGYTLTNLVAGFLATRYTSKRVLMVGVVAWSAFTILTPAAAHSGSIGVLLMVRALMGMGQGITFPAVQVLVSNWVPNDHIGRANSFIHSGATFGTIVSYCTAPFIMQHYGWPTVFYIYGIAAAGWLLLWSAFVTEAPTSASTSNTAELQQKIGLDNVPWGLFIRCKAVWAVFAIMTTQGVGTALCFFWLPTFYSEQYGMDVTQSSLLSIAPWATVMLSQNLAGYIADTLQNRNILSVTNTRKLCQGIASLGPAACMLFLAFGRISSIYVAMVVMTLALALGGFYCAGAGCNLLDISPKYAAILFGLVNGTSSLLEAASIYGTGLILDHTKSWSLIFQLTAMIHIFGASVFMSWASSEPEFEQKPAAQIKKQSSMNC</sequence>
<dbReference type="InterPro" id="IPR011701">
    <property type="entry name" value="MFS"/>
</dbReference>
<feature type="transmembrane region" description="Helical" evidence="9">
    <location>
        <begin position="349"/>
        <end position="367"/>
    </location>
</feature>
<organism evidence="11 12">
    <name type="scientific">[Myrmecia] bisecta</name>
    <dbReference type="NCBI Taxonomy" id="41462"/>
    <lineage>
        <taxon>Eukaryota</taxon>
        <taxon>Viridiplantae</taxon>
        <taxon>Chlorophyta</taxon>
        <taxon>core chlorophytes</taxon>
        <taxon>Trebouxiophyceae</taxon>
        <taxon>Trebouxiales</taxon>
        <taxon>Trebouxiaceae</taxon>
        <taxon>Myrmecia</taxon>
    </lineage>
</organism>
<dbReference type="InterPro" id="IPR036259">
    <property type="entry name" value="MFS_trans_sf"/>
</dbReference>
<dbReference type="SUPFAM" id="SSF103473">
    <property type="entry name" value="MFS general substrate transporter"/>
    <property type="match status" value="1"/>
</dbReference>
<feature type="transmembrane region" description="Helical" evidence="9">
    <location>
        <begin position="501"/>
        <end position="521"/>
    </location>
</feature>
<keyword evidence="5 9" id="KW-1133">Transmembrane helix</keyword>
<feature type="transmembrane region" description="Helical" evidence="9">
    <location>
        <begin position="477"/>
        <end position="495"/>
    </location>
</feature>
<reference evidence="11 12" key="1">
    <citation type="journal article" date="2024" name="Nat. Commun.">
        <title>Phylogenomics reveals the evolutionary origins of lichenization in chlorophyte algae.</title>
        <authorList>
            <person name="Puginier C."/>
            <person name="Libourel C."/>
            <person name="Otte J."/>
            <person name="Skaloud P."/>
            <person name="Haon M."/>
            <person name="Grisel S."/>
            <person name="Petersen M."/>
            <person name="Berrin J.G."/>
            <person name="Delaux P.M."/>
            <person name="Dal Grande F."/>
            <person name="Keller J."/>
        </authorList>
    </citation>
    <scope>NUCLEOTIDE SEQUENCE [LARGE SCALE GENOMIC DNA]</scope>
    <source>
        <strain evidence="11 12">SAG 2043</strain>
    </source>
</reference>
<evidence type="ECO:0000313" key="11">
    <source>
        <dbReference type="EMBL" id="KAK9829674.1"/>
    </source>
</evidence>
<evidence type="ECO:0000256" key="3">
    <source>
        <dbReference type="ARBA" id="ARBA00022692"/>
    </source>
</evidence>
<feature type="compositionally biased region" description="Polar residues" evidence="8">
    <location>
        <begin position="36"/>
        <end position="48"/>
    </location>
</feature>
<dbReference type="PANTHER" id="PTHR11662">
    <property type="entry name" value="SOLUTE CARRIER FAMILY 17"/>
    <property type="match status" value="1"/>
</dbReference>
<evidence type="ECO:0000256" key="8">
    <source>
        <dbReference type="SAM" id="MobiDB-lite"/>
    </source>
</evidence>
<evidence type="ECO:0000256" key="7">
    <source>
        <dbReference type="ARBA" id="ARBA00024362"/>
    </source>
</evidence>
<comment type="caution">
    <text evidence="11">The sequence shown here is derived from an EMBL/GenBank/DDBJ whole genome shotgun (WGS) entry which is preliminary data.</text>
</comment>
<comment type="subcellular location">
    <subcellularLocation>
        <location evidence="1">Membrane</location>
        <topology evidence="1">Multi-pass membrane protein</topology>
    </subcellularLocation>
</comment>
<evidence type="ECO:0000256" key="9">
    <source>
        <dbReference type="SAM" id="Phobius"/>
    </source>
</evidence>
<dbReference type="AlphaFoldDB" id="A0AAW1R7Q1"/>
<feature type="transmembrane region" description="Helical" evidence="9">
    <location>
        <begin position="401"/>
        <end position="423"/>
    </location>
</feature>
<evidence type="ECO:0000256" key="1">
    <source>
        <dbReference type="ARBA" id="ARBA00004141"/>
    </source>
</evidence>
<dbReference type="GO" id="GO:0016020">
    <property type="term" value="C:membrane"/>
    <property type="evidence" value="ECO:0007669"/>
    <property type="project" value="UniProtKB-SubCell"/>
</dbReference>
<feature type="domain" description="Major facilitator superfamily (MFS) profile" evidence="10">
    <location>
        <begin position="190"/>
        <end position="592"/>
    </location>
</feature>
<evidence type="ECO:0000256" key="5">
    <source>
        <dbReference type="ARBA" id="ARBA00022989"/>
    </source>
</evidence>
<feature type="transmembrane region" description="Helical" evidence="9">
    <location>
        <begin position="533"/>
        <end position="554"/>
    </location>
</feature>
<dbReference type="GO" id="GO:0015293">
    <property type="term" value="F:symporter activity"/>
    <property type="evidence" value="ECO:0007669"/>
    <property type="project" value="UniProtKB-KW"/>
</dbReference>
<gene>
    <name evidence="11" type="ORF">WJX72_007295</name>
</gene>
<evidence type="ECO:0000259" key="10">
    <source>
        <dbReference type="PROSITE" id="PS50850"/>
    </source>
</evidence>